<name>A0ABW2BUK6_9PSEU</name>
<dbReference type="RefSeq" id="WP_345407182.1">
    <property type="nucleotide sequence ID" value="NZ_BAABLA010000123.1"/>
</dbReference>
<feature type="transmembrane region" description="Helical" evidence="6">
    <location>
        <begin position="171"/>
        <end position="198"/>
    </location>
</feature>
<evidence type="ECO:0000256" key="5">
    <source>
        <dbReference type="ARBA" id="ARBA00023136"/>
    </source>
</evidence>
<keyword evidence="2" id="KW-1003">Cell membrane</keyword>
<gene>
    <name evidence="8" type="ORF">ACFQGD_03235</name>
</gene>
<evidence type="ECO:0000259" key="7">
    <source>
        <dbReference type="Pfam" id="PF00482"/>
    </source>
</evidence>
<evidence type="ECO:0000256" key="3">
    <source>
        <dbReference type="ARBA" id="ARBA00022692"/>
    </source>
</evidence>
<sequence length="205" mass="21206">MIELAFGAIAAAVLVFPAPRASMLRTQALLSVSRAARVPSAGIRGTHGMLYRFRRPGRVNSLSLAAHWDLLAACLRAGMPVADALGAVADTMPTSAAAALRRTGELIALGAATEEAWRPTLDCVATASLARAARRTARSGSALAGAVDDLAARLRAEFTESAQERAQRAGVLITLPLGLCFLPAFLLLGVVPVVIGLANTVTVTP</sequence>
<evidence type="ECO:0000256" key="1">
    <source>
        <dbReference type="ARBA" id="ARBA00004651"/>
    </source>
</evidence>
<evidence type="ECO:0000256" key="6">
    <source>
        <dbReference type="SAM" id="Phobius"/>
    </source>
</evidence>
<dbReference type="PANTHER" id="PTHR35007">
    <property type="entry name" value="INTEGRAL MEMBRANE PROTEIN-RELATED"/>
    <property type="match status" value="1"/>
</dbReference>
<dbReference type="PANTHER" id="PTHR35007:SF3">
    <property type="entry name" value="POSSIBLE CONSERVED ALANINE RICH MEMBRANE PROTEIN"/>
    <property type="match status" value="1"/>
</dbReference>
<keyword evidence="9" id="KW-1185">Reference proteome</keyword>
<dbReference type="InterPro" id="IPR018076">
    <property type="entry name" value="T2SS_GspF_dom"/>
</dbReference>
<evidence type="ECO:0000313" key="8">
    <source>
        <dbReference type="EMBL" id="MFC6866149.1"/>
    </source>
</evidence>
<comment type="caution">
    <text evidence="8">The sequence shown here is derived from an EMBL/GenBank/DDBJ whole genome shotgun (WGS) entry which is preliminary data.</text>
</comment>
<evidence type="ECO:0000313" key="9">
    <source>
        <dbReference type="Proteomes" id="UP001596337"/>
    </source>
</evidence>
<feature type="domain" description="Type II secretion system protein GspF" evidence="7">
    <location>
        <begin position="69"/>
        <end position="189"/>
    </location>
</feature>
<accession>A0ABW2BUK6</accession>
<protein>
    <submittedName>
        <fullName evidence="8">Type II secretion system F family protein</fullName>
    </submittedName>
</protein>
<comment type="subcellular location">
    <subcellularLocation>
        <location evidence="1">Cell membrane</location>
        <topology evidence="1">Multi-pass membrane protein</topology>
    </subcellularLocation>
</comment>
<dbReference type="Proteomes" id="UP001596337">
    <property type="component" value="Unassembled WGS sequence"/>
</dbReference>
<dbReference type="EMBL" id="JBHSXX010000001">
    <property type="protein sequence ID" value="MFC6866149.1"/>
    <property type="molecule type" value="Genomic_DNA"/>
</dbReference>
<reference evidence="9" key="1">
    <citation type="journal article" date="2019" name="Int. J. Syst. Evol. Microbiol.">
        <title>The Global Catalogue of Microorganisms (GCM) 10K type strain sequencing project: providing services to taxonomists for standard genome sequencing and annotation.</title>
        <authorList>
            <consortium name="The Broad Institute Genomics Platform"/>
            <consortium name="The Broad Institute Genome Sequencing Center for Infectious Disease"/>
            <person name="Wu L."/>
            <person name="Ma J."/>
        </authorList>
    </citation>
    <scope>NUCLEOTIDE SEQUENCE [LARGE SCALE GENOMIC DNA]</scope>
    <source>
        <strain evidence="9">KCTC 32255</strain>
    </source>
</reference>
<dbReference type="Pfam" id="PF00482">
    <property type="entry name" value="T2SSF"/>
    <property type="match status" value="1"/>
</dbReference>
<keyword evidence="3 6" id="KW-0812">Transmembrane</keyword>
<proteinExistence type="predicted"/>
<organism evidence="8 9">
    <name type="scientific">Haloechinothrix salitolerans</name>
    <dbReference type="NCBI Taxonomy" id="926830"/>
    <lineage>
        <taxon>Bacteria</taxon>
        <taxon>Bacillati</taxon>
        <taxon>Actinomycetota</taxon>
        <taxon>Actinomycetes</taxon>
        <taxon>Pseudonocardiales</taxon>
        <taxon>Pseudonocardiaceae</taxon>
        <taxon>Haloechinothrix</taxon>
    </lineage>
</organism>
<evidence type="ECO:0000256" key="4">
    <source>
        <dbReference type="ARBA" id="ARBA00022989"/>
    </source>
</evidence>
<evidence type="ECO:0000256" key="2">
    <source>
        <dbReference type="ARBA" id="ARBA00022475"/>
    </source>
</evidence>
<keyword evidence="5 6" id="KW-0472">Membrane</keyword>
<keyword evidence="4 6" id="KW-1133">Transmembrane helix</keyword>